<evidence type="ECO:0000313" key="11">
    <source>
        <dbReference type="EMBL" id="GAA0570115.1"/>
    </source>
</evidence>
<keyword evidence="1" id="KW-0547">Nucleotide-binding</keyword>
<dbReference type="PROSITE" id="PS00675">
    <property type="entry name" value="SIGMA54_INTERACT_1"/>
    <property type="match status" value="1"/>
</dbReference>
<dbReference type="InterPro" id="IPR014264">
    <property type="entry name" value="PEP-CTERM_resp_reg"/>
</dbReference>
<keyword evidence="7" id="KW-0804">Transcription</keyword>
<dbReference type="PANTHER" id="PTHR32071">
    <property type="entry name" value="TRANSCRIPTIONAL REGULATORY PROTEIN"/>
    <property type="match status" value="1"/>
</dbReference>
<dbReference type="InterPro" id="IPR003593">
    <property type="entry name" value="AAA+_ATPase"/>
</dbReference>
<dbReference type="SUPFAM" id="SSF52540">
    <property type="entry name" value="P-loop containing nucleoside triphosphate hydrolases"/>
    <property type="match status" value="1"/>
</dbReference>
<dbReference type="RefSeq" id="WP_166929445.1">
    <property type="nucleotide sequence ID" value="NZ_BAAADD010000004.1"/>
</dbReference>
<dbReference type="InterPro" id="IPR011006">
    <property type="entry name" value="CheY-like_superfamily"/>
</dbReference>
<evidence type="ECO:0000256" key="2">
    <source>
        <dbReference type="ARBA" id="ARBA00022840"/>
    </source>
</evidence>
<sequence length="455" mass="50710">MTRTDNKKDGAKRILLVEDDVGLQRQMQWTLDPHPMIAAGTRAEALRAFEDGDIRIVILDLGLPPDPDGATEGLRVLDAILSRAPQTKVIILSGNADHEVAVNAVGRGAFDFISKPIDGEILKLIVQRAERMYDLEEENRALRATTDKRMPGFVFGSSQMQQIAQTIERVARTDASVLVLGESGTGKELIARALHESSPRANAKLVAINCASIPENLLESELFGHERGAFTGAIKQTLGKFEIADKGTLFLDEIGDMPVALQAKLLRFLQSRQFERVGGRQVLSVNVRVISATNQPLQQLVQEGRFREDLYYRLNEIRVELPPLRDRDGDAVVLAQHFRNLYNREHSRNLRGFTKEALLALQSHRWPGNVRELENRIKRAVIMSDGPLITADDLELVCEGKPRNLNLRDHMRELEGALLREALAVSDGNVSKAAKLMGISRPQVYNLMGAHKRHA</sequence>
<keyword evidence="4" id="KW-0805">Transcription regulation</keyword>
<dbReference type="InterPro" id="IPR058031">
    <property type="entry name" value="AAA_lid_NorR"/>
</dbReference>
<dbReference type="InterPro" id="IPR027417">
    <property type="entry name" value="P-loop_NTPase"/>
</dbReference>
<dbReference type="Pfam" id="PF02954">
    <property type="entry name" value="HTH_8"/>
    <property type="match status" value="1"/>
</dbReference>
<keyword evidence="6" id="KW-0010">Activator</keyword>
<dbReference type="InterPro" id="IPR025943">
    <property type="entry name" value="Sigma_54_int_dom_ATP-bd_2"/>
</dbReference>
<feature type="domain" description="Response regulatory" evidence="10">
    <location>
        <begin position="13"/>
        <end position="130"/>
    </location>
</feature>
<dbReference type="PANTHER" id="PTHR32071:SF113">
    <property type="entry name" value="ALGINATE BIOSYNTHESIS TRANSCRIPTIONAL REGULATORY PROTEIN ALGB"/>
    <property type="match status" value="1"/>
</dbReference>
<keyword evidence="2" id="KW-0067">ATP-binding</keyword>
<dbReference type="Pfam" id="PF00158">
    <property type="entry name" value="Sigma54_activat"/>
    <property type="match status" value="1"/>
</dbReference>
<evidence type="ECO:0000256" key="5">
    <source>
        <dbReference type="ARBA" id="ARBA00023125"/>
    </source>
</evidence>
<dbReference type="Gene3D" id="3.40.50.2300">
    <property type="match status" value="1"/>
</dbReference>
<gene>
    <name evidence="11" type="primary">prsR</name>
    <name evidence="11" type="ORF">GCM10008942_18620</name>
</gene>
<dbReference type="NCBIfam" id="TIGR02915">
    <property type="entry name" value="PEP_resp_reg"/>
    <property type="match status" value="1"/>
</dbReference>
<keyword evidence="8" id="KW-0597">Phosphoprotein</keyword>
<name>A0ABP3PLU5_9PROT</name>
<evidence type="ECO:0000256" key="4">
    <source>
        <dbReference type="ARBA" id="ARBA00023015"/>
    </source>
</evidence>
<evidence type="ECO:0000259" key="9">
    <source>
        <dbReference type="PROSITE" id="PS50045"/>
    </source>
</evidence>
<dbReference type="InterPro" id="IPR025944">
    <property type="entry name" value="Sigma_54_int_dom_CS"/>
</dbReference>
<dbReference type="Gene3D" id="1.10.8.60">
    <property type="match status" value="1"/>
</dbReference>
<dbReference type="PROSITE" id="PS00676">
    <property type="entry name" value="SIGMA54_INTERACT_2"/>
    <property type="match status" value="1"/>
</dbReference>
<accession>A0ABP3PLU5</accession>
<dbReference type="PROSITE" id="PS50045">
    <property type="entry name" value="SIGMA54_INTERACT_4"/>
    <property type="match status" value="1"/>
</dbReference>
<dbReference type="CDD" id="cd00009">
    <property type="entry name" value="AAA"/>
    <property type="match status" value="1"/>
</dbReference>
<keyword evidence="12" id="KW-1185">Reference proteome</keyword>
<dbReference type="SUPFAM" id="SSF52172">
    <property type="entry name" value="CheY-like"/>
    <property type="match status" value="1"/>
</dbReference>
<dbReference type="InterPro" id="IPR009057">
    <property type="entry name" value="Homeodomain-like_sf"/>
</dbReference>
<dbReference type="Proteomes" id="UP001499951">
    <property type="component" value="Unassembled WGS sequence"/>
</dbReference>
<evidence type="ECO:0000313" key="12">
    <source>
        <dbReference type="Proteomes" id="UP001499951"/>
    </source>
</evidence>
<proteinExistence type="predicted"/>
<dbReference type="Gene3D" id="1.10.10.60">
    <property type="entry name" value="Homeodomain-like"/>
    <property type="match status" value="1"/>
</dbReference>
<evidence type="ECO:0000259" key="10">
    <source>
        <dbReference type="PROSITE" id="PS50110"/>
    </source>
</evidence>
<feature type="modified residue" description="4-aspartylphosphate" evidence="8">
    <location>
        <position position="60"/>
    </location>
</feature>
<dbReference type="Pfam" id="PF00072">
    <property type="entry name" value="Response_reg"/>
    <property type="match status" value="1"/>
</dbReference>
<comment type="caution">
    <text evidence="11">The sequence shown here is derived from an EMBL/GenBank/DDBJ whole genome shotgun (WGS) entry which is preliminary data.</text>
</comment>
<feature type="domain" description="Sigma-54 factor interaction" evidence="9">
    <location>
        <begin position="153"/>
        <end position="382"/>
    </location>
</feature>
<dbReference type="SUPFAM" id="SSF46689">
    <property type="entry name" value="Homeodomain-like"/>
    <property type="match status" value="1"/>
</dbReference>
<dbReference type="InterPro" id="IPR025662">
    <property type="entry name" value="Sigma_54_int_dom_ATP-bd_1"/>
</dbReference>
<evidence type="ECO:0000256" key="1">
    <source>
        <dbReference type="ARBA" id="ARBA00022741"/>
    </source>
</evidence>
<dbReference type="InterPro" id="IPR002078">
    <property type="entry name" value="Sigma_54_int"/>
</dbReference>
<dbReference type="PROSITE" id="PS50110">
    <property type="entry name" value="RESPONSE_REGULATORY"/>
    <property type="match status" value="1"/>
</dbReference>
<dbReference type="Gene3D" id="3.40.50.300">
    <property type="entry name" value="P-loop containing nucleotide triphosphate hydrolases"/>
    <property type="match status" value="1"/>
</dbReference>
<evidence type="ECO:0000256" key="7">
    <source>
        <dbReference type="ARBA" id="ARBA00023163"/>
    </source>
</evidence>
<dbReference type="PROSITE" id="PS00688">
    <property type="entry name" value="SIGMA54_INTERACT_3"/>
    <property type="match status" value="1"/>
</dbReference>
<dbReference type="SMART" id="SM00448">
    <property type="entry name" value="REC"/>
    <property type="match status" value="1"/>
</dbReference>
<organism evidence="11 12">
    <name type="scientific">Rhizomicrobium electricum</name>
    <dbReference type="NCBI Taxonomy" id="480070"/>
    <lineage>
        <taxon>Bacteria</taxon>
        <taxon>Pseudomonadati</taxon>
        <taxon>Pseudomonadota</taxon>
        <taxon>Alphaproteobacteria</taxon>
        <taxon>Micropepsales</taxon>
        <taxon>Micropepsaceae</taxon>
        <taxon>Rhizomicrobium</taxon>
    </lineage>
</organism>
<dbReference type="InterPro" id="IPR002197">
    <property type="entry name" value="HTH_Fis"/>
</dbReference>
<dbReference type="SMART" id="SM00382">
    <property type="entry name" value="AAA"/>
    <property type="match status" value="1"/>
</dbReference>
<evidence type="ECO:0000256" key="3">
    <source>
        <dbReference type="ARBA" id="ARBA00023012"/>
    </source>
</evidence>
<protein>
    <submittedName>
        <fullName evidence="11">PEP-CTERM-box response regulator transcription factor</fullName>
    </submittedName>
</protein>
<dbReference type="Pfam" id="PF25601">
    <property type="entry name" value="AAA_lid_14"/>
    <property type="match status" value="1"/>
</dbReference>
<keyword evidence="5" id="KW-0238">DNA-binding</keyword>
<keyword evidence="3" id="KW-0902">Two-component regulatory system</keyword>
<dbReference type="InterPro" id="IPR001789">
    <property type="entry name" value="Sig_transdc_resp-reg_receiver"/>
</dbReference>
<reference evidence="12" key="1">
    <citation type="journal article" date="2019" name="Int. J. Syst. Evol. Microbiol.">
        <title>The Global Catalogue of Microorganisms (GCM) 10K type strain sequencing project: providing services to taxonomists for standard genome sequencing and annotation.</title>
        <authorList>
            <consortium name="The Broad Institute Genomics Platform"/>
            <consortium name="The Broad Institute Genome Sequencing Center for Infectious Disease"/>
            <person name="Wu L."/>
            <person name="Ma J."/>
        </authorList>
    </citation>
    <scope>NUCLEOTIDE SEQUENCE [LARGE SCALE GENOMIC DNA]</scope>
    <source>
        <strain evidence="12">JCM 15089</strain>
    </source>
</reference>
<dbReference type="EMBL" id="BAAADD010000004">
    <property type="protein sequence ID" value="GAA0570115.1"/>
    <property type="molecule type" value="Genomic_DNA"/>
</dbReference>
<evidence type="ECO:0000256" key="6">
    <source>
        <dbReference type="ARBA" id="ARBA00023159"/>
    </source>
</evidence>
<evidence type="ECO:0000256" key="8">
    <source>
        <dbReference type="PROSITE-ProRule" id="PRU00169"/>
    </source>
</evidence>